<evidence type="ECO:0000256" key="3">
    <source>
        <dbReference type="ARBA" id="ARBA00008343"/>
    </source>
</evidence>
<dbReference type="Gene3D" id="1.10.340.30">
    <property type="entry name" value="Hypothetical protein, domain 2"/>
    <property type="match status" value="1"/>
</dbReference>
<evidence type="ECO:0000313" key="15">
    <source>
        <dbReference type="EMBL" id="CAB4579507.1"/>
    </source>
</evidence>
<dbReference type="Pfam" id="PF10576">
    <property type="entry name" value="EndIII_4Fe-2S"/>
    <property type="match status" value="1"/>
</dbReference>
<reference evidence="15" key="1">
    <citation type="submission" date="2020-05" db="EMBL/GenBank/DDBJ databases">
        <authorList>
            <person name="Chiriac C."/>
            <person name="Salcher M."/>
            <person name="Ghai R."/>
            <person name="Kavagutti S V."/>
        </authorList>
    </citation>
    <scope>NUCLEOTIDE SEQUENCE</scope>
</reference>
<feature type="domain" description="HhH-GPD" evidence="14">
    <location>
        <begin position="35"/>
        <end position="185"/>
    </location>
</feature>
<comment type="cofactor">
    <cofactor evidence="2">
        <name>[4Fe-4S] cluster</name>
        <dbReference type="ChEBI" id="CHEBI:49883"/>
    </cofactor>
</comment>
<dbReference type="InterPro" id="IPR004036">
    <property type="entry name" value="Endonuclease-III-like_CS2"/>
</dbReference>
<keyword evidence="11" id="KW-0411">Iron-sulfur</keyword>
<dbReference type="GO" id="GO:0051539">
    <property type="term" value="F:4 iron, 4 sulfur cluster binding"/>
    <property type="evidence" value="ECO:0007669"/>
    <property type="project" value="UniProtKB-KW"/>
</dbReference>
<evidence type="ECO:0000256" key="11">
    <source>
        <dbReference type="ARBA" id="ARBA00023014"/>
    </source>
</evidence>
<comment type="catalytic activity">
    <reaction evidence="1">
        <text>Hydrolyzes free adenine bases from 7,8-dihydro-8-oxoguanine:adenine mismatched double-stranded DNA, leaving an apurinic site.</text>
        <dbReference type="EC" id="3.2.2.31"/>
    </reaction>
</comment>
<dbReference type="InterPro" id="IPR011257">
    <property type="entry name" value="DNA_glycosylase"/>
</dbReference>
<dbReference type="PANTHER" id="PTHR42944">
    <property type="entry name" value="ADENINE DNA GLYCOSYLASE"/>
    <property type="match status" value="1"/>
</dbReference>
<evidence type="ECO:0000256" key="13">
    <source>
        <dbReference type="ARBA" id="ARBA00023295"/>
    </source>
</evidence>
<keyword evidence="7" id="KW-0479">Metal-binding</keyword>
<evidence type="ECO:0000259" key="14">
    <source>
        <dbReference type="SMART" id="SM00478"/>
    </source>
</evidence>
<dbReference type="EC" id="3.2.2.31" evidence="4"/>
<keyword evidence="12" id="KW-0234">DNA repair</keyword>
<dbReference type="FunFam" id="1.10.340.30:FF:000003">
    <property type="entry name" value="A/G-specific adenine glycosylase"/>
    <property type="match status" value="1"/>
</dbReference>
<dbReference type="GO" id="GO:0000701">
    <property type="term" value="F:purine-specific mismatch base pair DNA N-glycosylase activity"/>
    <property type="evidence" value="ECO:0007669"/>
    <property type="project" value="UniProtKB-EC"/>
</dbReference>
<dbReference type="GO" id="GO:0006298">
    <property type="term" value="P:mismatch repair"/>
    <property type="evidence" value="ECO:0007669"/>
    <property type="project" value="TreeGrafter"/>
</dbReference>
<dbReference type="InterPro" id="IPR004035">
    <property type="entry name" value="Endouclease-III_FeS-bd_BS"/>
</dbReference>
<organism evidence="15">
    <name type="scientific">freshwater metagenome</name>
    <dbReference type="NCBI Taxonomy" id="449393"/>
    <lineage>
        <taxon>unclassified sequences</taxon>
        <taxon>metagenomes</taxon>
        <taxon>ecological metagenomes</taxon>
    </lineage>
</organism>
<dbReference type="SUPFAM" id="SSF48150">
    <property type="entry name" value="DNA-glycosylase"/>
    <property type="match status" value="1"/>
</dbReference>
<comment type="similarity">
    <text evidence="3">Belongs to the Nth/MutY family.</text>
</comment>
<dbReference type="CDD" id="cd00056">
    <property type="entry name" value="ENDO3c"/>
    <property type="match status" value="1"/>
</dbReference>
<keyword evidence="9" id="KW-0378">Hydrolase</keyword>
<dbReference type="InterPro" id="IPR003651">
    <property type="entry name" value="Endonuclease3_FeS-loop_motif"/>
</dbReference>
<dbReference type="GO" id="GO:0032357">
    <property type="term" value="F:oxidized purine DNA binding"/>
    <property type="evidence" value="ECO:0007669"/>
    <property type="project" value="TreeGrafter"/>
</dbReference>
<evidence type="ECO:0000256" key="1">
    <source>
        <dbReference type="ARBA" id="ARBA00000843"/>
    </source>
</evidence>
<evidence type="ECO:0000256" key="6">
    <source>
        <dbReference type="ARBA" id="ARBA00022485"/>
    </source>
</evidence>
<dbReference type="InterPro" id="IPR000445">
    <property type="entry name" value="HhH_motif"/>
</dbReference>
<dbReference type="Pfam" id="PF00633">
    <property type="entry name" value="HHH"/>
    <property type="match status" value="1"/>
</dbReference>
<dbReference type="Gene3D" id="1.10.1670.10">
    <property type="entry name" value="Helix-hairpin-Helix base-excision DNA repair enzymes (C-terminal)"/>
    <property type="match status" value="1"/>
</dbReference>
<gene>
    <name evidence="15" type="ORF">UFOPK1773_00028</name>
</gene>
<protein>
    <recommendedName>
        <fullName evidence="5">Adenine DNA glycosylase</fullName>
        <ecNumber evidence="4">3.2.2.31</ecNumber>
    </recommendedName>
</protein>
<evidence type="ECO:0000256" key="8">
    <source>
        <dbReference type="ARBA" id="ARBA00022763"/>
    </source>
</evidence>
<dbReference type="PROSITE" id="PS00764">
    <property type="entry name" value="ENDONUCLEASE_III_1"/>
    <property type="match status" value="1"/>
</dbReference>
<evidence type="ECO:0000256" key="7">
    <source>
        <dbReference type="ARBA" id="ARBA00022723"/>
    </source>
</evidence>
<dbReference type="PANTHER" id="PTHR42944:SF1">
    <property type="entry name" value="ADENINE DNA GLYCOSYLASE"/>
    <property type="match status" value="1"/>
</dbReference>
<dbReference type="GO" id="GO:0034039">
    <property type="term" value="F:8-oxo-7,8-dihydroguanine DNA N-glycosylase activity"/>
    <property type="evidence" value="ECO:0007669"/>
    <property type="project" value="TreeGrafter"/>
</dbReference>
<dbReference type="InterPro" id="IPR044298">
    <property type="entry name" value="MIG/MutY"/>
</dbReference>
<dbReference type="GO" id="GO:0035485">
    <property type="term" value="F:adenine/guanine mispair binding"/>
    <property type="evidence" value="ECO:0007669"/>
    <property type="project" value="TreeGrafter"/>
</dbReference>
<keyword evidence="10" id="KW-0408">Iron</keyword>
<sequence length="283" mass="32342">MSTLEKEVLSWFEKNKRDLPWRSSTPWGVMVSEFMLQQTPVVRVLPKWNEWLQRWPTPTDLSKASTAEVITAWGRLGYPRRALRLHEASKVIVRDFNGDIPSDQEKLRSLPGVGEYTAAAIASFAFNQEALVMDINIRRLFARVIDGVEYPTSAPTKKERDARQELIPNKDAHIWAAGTMELGALICTSRSPKCEICPIKSKCTWRNSGYPKSEQVRKGQSWHGTDRQCRGKIVQALRENNFLTEEQIKLLWDQDSQVEKAIETLLKDGLIEQNLKAYSLPST</sequence>
<evidence type="ECO:0000256" key="12">
    <source>
        <dbReference type="ARBA" id="ARBA00023204"/>
    </source>
</evidence>
<dbReference type="Pfam" id="PF00730">
    <property type="entry name" value="HhH-GPD"/>
    <property type="match status" value="1"/>
</dbReference>
<dbReference type="InterPro" id="IPR003265">
    <property type="entry name" value="HhH-GPD_domain"/>
</dbReference>
<name>A0A6J6EU62_9ZZZZ</name>
<keyword evidence="13" id="KW-0326">Glycosidase</keyword>
<dbReference type="PROSITE" id="PS01155">
    <property type="entry name" value="ENDONUCLEASE_III_2"/>
    <property type="match status" value="1"/>
</dbReference>
<evidence type="ECO:0000256" key="2">
    <source>
        <dbReference type="ARBA" id="ARBA00001966"/>
    </source>
</evidence>
<evidence type="ECO:0000256" key="4">
    <source>
        <dbReference type="ARBA" id="ARBA00012045"/>
    </source>
</evidence>
<evidence type="ECO:0000256" key="10">
    <source>
        <dbReference type="ARBA" id="ARBA00023004"/>
    </source>
</evidence>
<accession>A0A6J6EU62</accession>
<evidence type="ECO:0000256" key="5">
    <source>
        <dbReference type="ARBA" id="ARBA00022023"/>
    </source>
</evidence>
<dbReference type="GO" id="GO:0046872">
    <property type="term" value="F:metal ion binding"/>
    <property type="evidence" value="ECO:0007669"/>
    <property type="project" value="UniProtKB-KW"/>
</dbReference>
<dbReference type="EMBL" id="CAEZUA010000001">
    <property type="protein sequence ID" value="CAB4579507.1"/>
    <property type="molecule type" value="Genomic_DNA"/>
</dbReference>
<keyword evidence="6" id="KW-0004">4Fe-4S</keyword>
<dbReference type="GO" id="GO:0006284">
    <property type="term" value="P:base-excision repair"/>
    <property type="evidence" value="ECO:0007669"/>
    <property type="project" value="InterPro"/>
</dbReference>
<dbReference type="SMART" id="SM00478">
    <property type="entry name" value="ENDO3c"/>
    <property type="match status" value="1"/>
</dbReference>
<dbReference type="SMART" id="SM00525">
    <property type="entry name" value="FES"/>
    <property type="match status" value="1"/>
</dbReference>
<dbReference type="InterPro" id="IPR023170">
    <property type="entry name" value="HhH_base_excis_C"/>
</dbReference>
<dbReference type="AlphaFoldDB" id="A0A6J6EU62"/>
<keyword evidence="8" id="KW-0227">DNA damage</keyword>
<proteinExistence type="inferred from homology"/>
<evidence type="ECO:0000256" key="9">
    <source>
        <dbReference type="ARBA" id="ARBA00022801"/>
    </source>
</evidence>